<dbReference type="EMBL" id="GBRH01255449">
    <property type="protein sequence ID" value="JAD42446.1"/>
    <property type="molecule type" value="Transcribed_RNA"/>
</dbReference>
<name>A0A0A8ZUH1_ARUDO</name>
<accession>A0A0A8ZUH1</accession>
<reference evidence="2" key="1">
    <citation type="submission" date="2014-09" db="EMBL/GenBank/DDBJ databases">
        <authorList>
            <person name="Magalhaes I.L.F."/>
            <person name="Oliveira U."/>
            <person name="Santos F.R."/>
            <person name="Vidigal T.H.D.A."/>
            <person name="Brescovit A.D."/>
            <person name="Santos A.J."/>
        </authorList>
    </citation>
    <scope>NUCLEOTIDE SEQUENCE</scope>
    <source>
        <tissue evidence="2">Shoot tissue taken approximately 20 cm above the soil surface</tissue>
    </source>
</reference>
<reference evidence="2" key="2">
    <citation type="journal article" date="2015" name="Data Brief">
        <title>Shoot transcriptome of the giant reed, Arundo donax.</title>
        <authorList>
            <person name="Barrero R.A."/>
            <person name="Guerrero F.D."/>
            <person name="Moolhuijzen P."/>
            <person name="Goolsby J.A."/>
            <person name="Tidwell J."/>
            <person name="Bellgard S.E."/>
            <person name="Bellgard M.I."/>
        </authorList>
    </citation>
    <scope>NUCLEOTIDE SEQUENCE</scope>
    <source>
        <tissue evidence="2">Shoot tissue taken approximately 20 cm above the soil surface</tissue>
    </source>
</reference>
<organism evidence="2">
    <name type="scientific">Arundo donax</name>
    <name type="common">Giant reed</name>
    <name type="synonym">Donax arundinaceus</name>
    <dbReference type="NCBI Taxonomy" id="35708"/>
    <lineage>
        <taxon>Eukaryota</taxon>
        <taxon>Viridiplantae</taxon>
        <taxon>Streptophyta</taxon>
        <taxon>Embryophyta</taxon>
        <taxon>Tracheophyta</taxon>
        <taxon>Spermatophyta</taxon>
        <taxon>Magnoliopsida</taxon>
        <taxon>Liliopsida</taxon>
        <taxon>Poales</taxon>
        <taxon>Poaceae</taxon>
        <taxon>PACMAD clade</taxon>
        <taxon>Arundinoideae</taxon>
        <taxon>Arundineae</taxon>
        <taxon>Arundo</taxon>
    </lineage>
</organism>
<evidence type="ECO:0000256" key="1">
    <source>
        <dbReference type="SAM" id="MobiDB-lite"/>
    </source>
</evidence>
<evidence type="ECO:0000313" key="2">
    <source>
        <dbReference type="EMBL" id="JAD42446.1"/>
    </source>
</evidence>
<proteinExistence type="predicted"/>
<protein>
    <submittedName>
        <fullName evidence="2">Uncharacterized protein</fullName>
    </submittedName>
</protein>
<sequence>MLSYRRKPKTCTSLKKVENSTTFQ</sequence>
<feature type="region of interest" description="Disordered" evidence="1">
    <location>
        <begin position="1"/>
        <end position="24"/>
    </location>
</feature>
<dbReference type="AlphaFoldDB" id="A0A0A8ZUH1"/>